<dbReference type="EMBL" id="JABYQT010000002">
    <property type="protein sequence ID" value="MBZ5486915.1"/>
    <property type="molecule type" value="Genomic_DNA"/>
</dbReference>
<evidence type="ECO:0000313" key="1">
    <source>
        <dbReference type="EMBL" id="MBZ5486915.1"/>
    </source>
</evidence>
<organism evidence="1 2">
    <name type="scientific">Vreelandella aquamarina</name>
    <dbReference type="NCBI Taxonomy" id="77097"/>
    <lineage>
        <taxon>Bacteria</taxon>
        <taxon>Pseudomonadati</taxon>
        <taxon>Pseudomonadota</taxon>
        <taxon>Gammaproteobacteria</taxon>
        <taxon>Oceanospirillales</taxon>
        <taxon>Halomonadaceae</taxon>
        <taxon>Vreelandella</taxon>
    </lineage>
</organism>
<protein>
    <submittedName>
        <fullName evidence="1">PBSX family phage terminase large subunit</fullName>
    </submittedName>
</protein>
<keyword evidence="2" id="KW-1185">Reference proteome</keyword>
<reference evidence="1" key="1">
    <citation type="submission" date="2020-06" db="EMBL/GenBank/DDBJ databases">
        <title>Whole Genome Sequence of Halomonas aquamarina MB598.</title>
        <authorList>
            <person name="Pervaiz M."/>
            <person name="Fariq A."/>
            <person name="Yasmin A."/>
            <person name="Welch M."/>
        </authorList>
    </citation>
    <scope>NUCLEOTIDE SEQUENCE</scope>
    <source>
        <strain evidence="1">MB598</strain>
    </source>
</reference>
<dbReference type="Proteomes" id="UP001319846">
    <property type="component" value="Unassembled WGS sequence"/>
</dbReference>
<evidence type="ECO:0000313" key="2">
    <source>
        <dbReference type="Proteomes" id="UP001319846"/>
    </source>
</evidence>
<proteinExistence type="predicted"/>
<accession>A0ACC5VSQ7</accession>
<name>A0ACC5VSQ7_9GAMM</name>
<sequence length="418" mass="48072">MTTARIQLPPKLIPVFSGPARYRGAYGGRGSAKTRSFALMTAVRAYMFAEAEQSGVILCGREYMNSLEDSSMEEVKQAIRSVDWLDAYFDIGEKYIRTKNRRVWYTFSGLRHNLDSIKSKARILIAWVDEAETVTEIAWQKLLPTVREQNSEVWITWNPELDGSPTDTRFRKNIPPSAKIVELNYMDNPWFPDVLDEERRNDQMALDDQTYAWIWDGAYRENSESQILAGKYRVAEFEPGKGWDGPYYGIDWGFSQDPTAGVRCWVYDRRLWIEYEAGKVALENDHIAKFMIDRLPAIERHKVRADSARPETISHVKSNGNGKRDNLPSIEGVVKWPGSVEDGIAHLRSYTEIIIHPRCPATLKEARLYSYKVDRLSGDVLTDIVDKHNHYIDALRYALAPLIKHKSAGLVLSRHQRR</sequence>
<comment type="caution">
    <text evidence="1">The sequence shown here is derived from an EMBL/GenBank/DDBJ whole genome shotgun (WGS) entry which is preliminary data.</text>
</comment>
<gene>
    <name evidence="1" type="ORF">HW452_05185</name>
</gene>